<dbReference type="EMBL" id="AVOT02065646">
    <property type="protein sequence ID" value="MBW0557658.1"/>
    <property type="molecule type" value="Genomic_DNA"/>
</dbReference>
<protein>
    <recommendedName>
        <fullName evidence="7">Reverse transcriptase RNase H-like domain-containing protein</fullName>
    </recommendedName>
</protein>
<comment type="caution">
    <text evidence="8">The sequence shown here is derived from an EMBL/GenBank/DDBJ whole genome shotgun (WGS) entry which is preliminary data.</text>
</comment>
<dbReference type="GO" id="GO:0016787">
    <property type="term" value="F:hydrolase activity"/>
    <property type="evidence" value="ECO:0007669"/>
    <property type="project" value="UniProtKB-KW"/>
</dbReference>
<dbReference type="OrthoDB" id="3250101at2759"/>
<evidence type="ECO:0000256" key="4">
    <source>
        <dbReference type="ARBA" id="ARBA00022759"/>
    </source>
</evidence>
<organism evidence="8 9">
    <name type="scientific">Austropuccinia psidii MF-1</name>
    <dbReference type="NCBI Taxonomy" id="1389203"/>
    <lineage>
        <taxon>Eukaryota</taxon>
        <taxon>Fungi</taxon>
        <taxon>Dikarya</taxon>
        <taxon>Basidiomycota</taxon>
        <taxon>Pucciniomycotina</taxon>
        <taxon>Pucciniomycetes</taxon>
        <taxon>Pucciniales</taxon>
        <taxon>Sphaerophragmiaceae</taxon>
        <taxon>Austropuccinia</taxon>
    </lineage>
</organism>
<dbReference type="SUPFAM" id="SSF56672">
    <property type="entry name" value="DNA/RNA polymerases"/>
    <property type="match status" value="1"/>
</dbReference>
<accession>A0A9Q3PD47</accession>
<evidence type="ECO:0000259" key="7">
    <source>
        <dbReference type="Pfam" id="PF17917"/>
    </source>
</evidence>
<keyword evidence="3" id="KW-0540">Nuclease</keyword>
<dbReference type="GO" id="GO:0003964">
    <property type="term" value="F:RNA-directed DNA polymerase activity"/>
    <property type="evidence" value="ECO:0007669"/>
    <property type="project" value="UniProtKB-KW"/>
</dbReference>
<keyword evidence="4" id="KW-0255">Endonuclease</keyword>
<evidence type="ECO:0000256" key="1">
    <source>
        <dbReference type="ARBA" id="ARBA00022679"/>
    </source>
</evidence>
<sequence>MNTLTPDEWLLQKHPIAFDSLKLLSAKLNYKIHDKKLLGIFSALALKCWKDSLLSLSHSFGVLKDHSSLKYFISSNMLTCHQAHEDEFLFEFYFTITYRSGRLATLPDSLSFQDKVYPERLVEFIDKNPQNFHQILKQDGIQESRFFSIKLDMLSDLVDQIQKVWKYKDYTKLLKKLERGESVLDYSLEPQVRLLLFKDRVVILNNKELQLDILQKHH</sequence>
<keyword evidence="5" id="KW-0378">Hydrolase</keyword>
<dbReference type="GO" id="GO:0004519">
    <property type="term" value="F:endonuclease activity"/>
    <property type="evidence" value="ECO:0007669"/>
    <property type="project" value="UniProtKB-KW"/>
</dbReference>
<evidence type="ECO:0000256" key="2">
    <source>
        <dbReference type="ARBA" id="ARBA00022695"/>
    </source>
</evidence>
<evidence type="ECO:0000256" key="5">
    <source>
        <dbReference type="ARBA" id="ARBA00022801"/>
    </source>
</evidence>
<dbReference type="AlphaFoldDB" id="A0A9Q3PD47"/>
<keyword evidence="1" id="KW-0808">Transferase</keyword>
<evidence type="ECO:0000313" key="8">
    <source>
        <dbReference type="EMBL" id="MBW0557658.1"/>
    </source>
</evidence>
<keyword evidence="6" id="KW-0695">RNA-directed DNA polymerase</keyword>
<feature type="domain" description="Reverse transcriptase RNase H-like" evidence="7">
    <location>
        <begin position="13"/>
        <end position="91"/>
    </location>
</feature>
<dbReference type="Proteomes" id="UP000765509">
    <property type="component" value="Unassembled WGS sequence"/>
</dbReference>
<gene>
    <name evidence="8" type="ORF">O181_097373</name>
</gene>
<proteinExistence type="predicted"/>
<name>A0A9Q3PD47_9BASI</name>
<keyword evidence="2" id="KW-0548">Nucleotidyltransferase</keyword>
<evidence type="ECO:0000256" key="3">
    <source>
        <dbReference type="ARBA" id="ARBA00022722"/>
    </source>
</evidence>
<dbReference type="InterPro" id="IPR043502">
    <property type="entry name" value="DNA/RNA_pol_sf"/>
</dbReference>
<reference evidence="8" key="1">
    <citation type="submission" date="2021-03" db="EMBL/GenBank/DDBJ databases">
        <title>Draft genome sequence of rust myrtle Austropuccinia psidii MF-1, a brazilian biotype.</title>
        <authorList>
            <person name="Quecine M.C."/>
            <person name="Pachon D.M.R."/>
            <person name="Bonatelli M.L."/>
            <person name="Correr F.H."/>
            <person name="Franceschini L.M."/>
            <person name="Leite T.F."/>
            <person name="Margarido G.R.A."/>
            <person name="Almeida C.A."/>
            <person name="Ferrarezi J.A."/>
            <person name="Labate C.A."/>
        </authorList>
    </citation>
    <scope>NUCLEOTIDE SEQUENCE</scope>
    <source>
        <strain evidence="8">MF-1</strain>
    </source>
</reference>
<evidence type="ECO:0000313" key="9">
    <source>
        <dbReference type="Proteomes" id="UP000765509"/>
    </source>
</evidence>
<dbReference type="Pfam" id="PF17917">
    <property type="entry name" value="RT_RNaseH"/>
    <property type="match status" value="1"/>
</dbReference>
<dbReference type="InterPro" id="IPR041373">
    <property type="entry name" value="RT_RNaseH"/>
</dbReference>
<evidence type="ECO:0000256" key="6">
    <source>
        <dbReference type="ARBA" id="ARBA00022918"/>
    </source>
</evidence>
<keyword evidence="9" id="KW-1185">Reference proteome</keyword>